<proteinExistence type="predicted"/>
<comment type="caution">
    <text evidence="1">The sequence shown here is derived from an EMBL/GenBank/DDBJ whole genome shotgun (WGS) entry which is preliminary data.</text>
</comment>
<evidence type="ECO:0000313" key="1">
    <source>
        <dbReference type="EMBL" id="CAF0887450.1"/>
    </source>
</evidence>
<accession>A0A813YPH7</accession>
<dbReference type="Gene3D" id="3.80.10.10">
    <property type="entry name" value="Ribonuclease Inhibitor"/>
    <property type="match status" value="1"/>
</dbReference>
<organism evidence="1 2">
    <name type="scientific">Rotaria sordida</name>
    <dbReference type="NCBI Taxonomy" id="392033"/>
    <lineage>
        <taxon>Eukaryota</taxon>
        <taxon>Metazoa</taxon>
        <taxon>Spiralia</taxon>
        <taxon>Gnathifera</taxon>
        <taxon>Rotifera</taxon>
        <taxon>Eurotatoria</taxon>
        <taxon>Bdelloidea</taxon>
        <taxon>Philodinida</taxon>
        <taxon>Philodinidae</taxon>
        <taxon>Rotaria</taxon>
    </lineage>
</organism>
<dbReference type="EMBL" id="CAJNOO010000278">
    <property type="protein sequence ID" value="CAF0887450.1"/>
    <property type="molecule type" value="Genomic_DNA"/>
</dbReference>
<name>A0A813YPH7_9BILA</name>
<dbReference type="Proteomes" id="UP000663882">
    <property type="component" value="Unassembled WGS sequence"/>
</dbReference>
<sequence>MRVYGDYQADKGESWIVPINSECVVELTRSLQTTALKRLKINKIDDNGFEVLARSLPKTLVHLDLAENKINEEKIPTIHSYLQSNGENLKELILDDNLATQYFQKQASSSLSTVKIVWNSKFGIDKNSSTPVNASDLVAKILKITNKNHCICQIGYD</sequence>
<dbReference type="AlphaFoldDB" id="A0A813YPH7"/>
<gene>
    <name evidence="1" type="ORF">RFH988_LOCUS8301</name>
</gene>
<protein>
    <submittedName>
        <fullName evidence="1">Uncharacterized protein</fullName>
    </submittedName>
</protein>
<dbReference type="SUPFAM" id="SSF52047">
    <property type="entry name" value="RNI-like"/>
    <property type="match status" value="1"/>
</dbReference>
<reference evidence="1" key="1">
    <citation type="submission" date="2021-02" db="EMBL/GenBank/DDBJ databases">
        <authorList>
            <person name="Nowell W R."/>
        </authorList>
    </citation>
    <scope>NUCLEOTIDE SEQUENCE</scope>
</reference>
<evidence type="ECO:0000313" key="2">
    <source>
        <dbReference type="Proteomes" id="UP000663882"/>
    </source>
</evidence>
<dbReference type="InterPro" id="IPR032675">
    <property type="entry name" value="LRR_dom_sf"/>
</dbReference>